<dbReference type="Pfam" id="PF01584">
    <property type="entry name" value="CheW"/>
    <property type="match status" value="1"/>
</dbReference>
<dbReference type="GO" id="GO:0006935">
    <property type="term" value="P:chemotaxis"/>
    <property type="evidence" value="ECO:0007669"/>
    <property type="project" value="InterPro"/>
</dbReference>
<dbReference type="SUPFAM" id="SSF50341">
    <property type="entry name" value="CheW-like"/>
    <property type="match status" value="1"/>
</dbReference>
<evidence type="ECO:0000313" key="3">
    <source>
        <dbReference type="Proteomes" id="UP000243180"/>
    </source>
</evidence>
<gene>
    <name evidence="2" type="ORF">SCL_2439</name>
</gene>
<dbReference type="InterPro" id="IPR036061">
    <property type="entry name" value="CheW-like_dom_sf"/>
</dbReference>
<name>A0A1B4XIT0_9GAMM</name>
<dbReference type="EMBL" id="AP014879">
    <property type="protein sequence ID" value="BAV34716.1"/>
    <property type="molecule type" value="Genomic_DNA"/>
</dbReference>
<dbReference type="InterPro" id="IPR002545">
    <property type="entry name" value="CheW-lke_dom"/>
</dbReference>
<feature type="domain" description="CheW-like" evidence="1">
    <location>
        <begin position="6"/>
        <end position="138"/>
    </location>
</feature>
<evidence type="ECO:0000259" key="1">
    <source>
        <dbReference type="Pfam" id="PF01584"/>
    </source>
</evidence>
<dbReference type="Proteomes" id="UP000243180">
    <property type="component" value="Chromosome"/>
</dbReference>
<protein>
    <recommendedName>
        <fullName evidence="1">CheW-like domain-containing protein</fullName>
    </recommendedName>
</protein>
<proteinExistence type="predicted"/>
<dbReference type="AlphaFoldDB" id="A0A1B4XIT0"/>
<dbReference type="RefSeq" id="WP_172426041.1">
    <property type="nucleotide sequence ID" value="NZ_AP014879.1"/>
</dbReference>
<dbReference type="KEGG" id="slim:SCL_2439"/>
<sequence>MADPNQYLRLQLGETSYLLPSASGFTIEQREHLITNKSPDGNVAAWQSLRSQRLPAYCLDGMLRVMRHDDWHRAVFLEASPHAVGLVVNEVQLVPRSETVVSPFTPLGLAPTRRGHLFSGAWVTGNRIVLVFDPKAFVAYLQSLGDA</sequence>
<evidence type="ECO:0000313" key="2">
    <source>
        <dbReference type="EMBL" id="BAV34716.1"/>
    </source>
</evidence>
<accession>A0A1B4XIT0</accession>
<reference evidence="2 3" key="1">
    <citation type="submission" date="2015-05" db="EMBL/GenBank/DDBJ databases">
        <title>Complete genome sequence of a sulfur-oxidizing gammaproteobacterium strain HA5.</title>
        <authorList>
            <person name="Miura A."/>
            <person name="Kojima H."/>
            <person name="Fukui M."/>
        </authorList>
    </citation>
    <scope>NUCLEOTIDE SEQUENCE [LARGE SCALE GENOMIC DNA]</scope>
    <source>
        <strain evidence="2 3">HA5</strain>
    </source>
</reference>
<dbReference type="InParanoid" id="A0A1B4XIT0"/>
<organism evidence="2 3">
    <name type="scientific">Sulfuricaulis limicola</name>
    <dbReference type="NCBI Taxonomy" id="1620215"/>
    <lineage>
        <taxon>Bacteria</taxon>
        <taxon>Pseudomonadati</taxon>
        <taxon>Pseudomonadota</taxon>
        <taxon>Gammaproteobacteria</taxon>
        <taxon>Acidiferrobacterales</taxon>
        <taxon>Acidiferrobacteraceae</taxon>
        <taxon>Sulfuricaulis</taxon>
    </lineage>
</organism>
<dbReference type="GO" id="GO:0007165">
    <property type="term" value="P:signal transduction"/>
    <property type="evidence" value="ECO:0007669"/>
    <property type="project" value="InterPro"/>
</dbReference>
<keyword evidence="3" id="KW-1185">Reference proteome</keyword>